<reference evidence="1" key="1">
    <citation type="submission" date="2018-11" db="EMBL/GenBank/DDBJ databases">
        <authorList>
            <consortium name="Pathogen Informatics"/>
        </authorList>
    </citation>
    <scope>NUCLEOTIDE SEQUENCE</scope>
</reference>
<keyword evidence="2" id="KW-1185">Reference proteome</keyword>
<proteinExistence type="predicted"/>
<accession>A0A3S5ANV0</accession>
<evidence type="ECO:0000313" key="2">
    <source>
        <dbReference type="Proteomes" id="UP000784294"/>
    </source>
</evidence>
<organism evidence="1 2">
    <name type="scientific">Protopolystoma xenopodis</name>
    <dbReference type="NCBI Taxonomy" id="117903"/>
    <lineage>
        <taxon>Eukaryota</taxon>
        <taxon>Metazoa</taxon>
        <taxon>Spiralia</taxon>
        <taxon>Lophotrochozoa</taxon>
        <taxon>Platyhelminthes</taxon>
        <taxon>Monogenea</taxon>
        <taxon>Polyopisthocotylea</taxon>
        <taxon>Polystomatidea</taxon>
        <taxon>Polystomatidae</taxon>
        <taxon>Protopolystoma</taxon>
    </lineage>
</organism>
<protein>
    <submittedName>
        <fullName evidence="1">Uncharacterized protein</fullName>
    </submittedName>
</protein>
<gene>
    <name evidence="1" type="ORF">PXEA_LOCUS18224</name>
</gene>
<dbReference type="AlphaFoldDB" id="A0A3S5ANV0"/>
<sequence length="76" mass="7470">MYCLSFPSSYCGYGCFGTYAFDCCGPSGCGAGGGGGGGYGFGGGCGVWGGNQGFCGYGPSTGSACGPRLWNCGRWP</sequence>
<dbReference type="EMBL" id="CAAALY010069641">
    <property type="protein sequence ID" value="VEL24784.1"/>
    <property type="molecule type" value="Genomic_DNA"/>
</dbReference>
<evidence type="ECO:0000313" key="1">
    <source>
        <dbReference type="EMBL" id="VEL24784.1"/>
    </source>
</evidence>
<dbReference type="Proteomes" id="UP000784294">
    <property type="component" value="Unassembled WGS sequence"/>
</dbReference>
<comment type="caution">
    <text evidence="1">The sequence shown here is derived from an EMBL/GenBank/DDBJ whole genome shotgun (WGS) entry which is preliminary data.</text>
</comment>
<name>A0A3S5ANV0_9PLAT</name>